<keyword evidence="2" id="KW-0521">NADP</keyword>
<dbReference type="InterPro" id="IPR020904">
    <property type="entry name" value="Sc_DH/Rdtase_CS"/>
</dbReference>
<keyword evidence="8" id="KW-1185">Reference proteome</keyword>
<gene>
    <name evidence="7" type="ORF">CBER1_11094</name>
</gene>
<reference evidence="8" key="1">
    <citation type="journal article" date="2017" name="bioRxiv">
        <title>Conservation of a gene cluster reveals novel cercosporin biosynthetic mechanisms and extends production to the genus Colletotrichum.</title>
        <authorList>
            <person name="de Jonge R."/>
            <person name="Ebert M.K."/>
            <person name="Huitt-Roehl C.R."/>
            <person name="Pal P."/>
            <person name="Suttle J.C."/>
            <person name="Spanner R.E."/>
            <person name="Neubauer J.D."/>
            <person name="Jurick W.M.II."/>
            <person name="Stott K.A."/>
            <person name="Secor G.A."/>
            <person name="Thomma B.P.H.J."/>
            <person name="Van de Peer Y."/>
            <person name="Townsend C.A."/>
            <person name="Bolton M.D."/>
        </authorList>
    </citation>
    <scope>NUCLEOTIDE SEQUENCE [LARGE SCALE GENOMIC DNA]</scope>
    <source>
        <strain evidence="8">CBS538.71</strain>
    </source>
</reference>
<dbReference type="EMBL" id="PNEN01000483">
    <property type="protein sequence ID" value="PPJ57950.1"/>
    <property type="molecule type" value="Genomic_DNA"/>
</dbReference>
<evidence type="ECO:0000256" key="4">
    <source>
        <dbReference type="ARBA" id="ARBA00023027"/>
    </source>
</evidence>
<sequence length="336" mass="36402">MPGRLLDRIAIITGSSSGIGRQTAFLFVKEGAKVVCADLQPGTWREDAAQNGESDGPTHERITKDGGSAIFVKTDVSKPEEVEALVAAAVKEYGRLDIMINNAGFALESRNPQPIWDMPLDVLDKMIPVNINGVYYGVKYASKQMITQEPLQPSGDRGWILNAASVYGLVGSAHASVYCTTKGAVANLTRAAALDCAPYRIHVNAVNPGYVHSHMTDPLFAAPEVLKDIEPLHPFRGLGRPEDIAKAYLFLASDDAQWMSGVNMNVDGGFLASKPDGSWSWLVTLHVTASLPLEVSPRNRTPDKVDHGVFLNSQGTFPTPKKIQSDGFRPRMDMGN</sequence>
<dbReference type="SUPFAM" id="SSF51735">
    <property type="entry name" value="NAD(P)-binding Rossmann-fold domains"/>
    <property type="match status" value="1"/>
</dbReference>
<protein>
    <submittedName>
        <fullName evidence="7">Uncharacterized protein</fullName>
    </submittedName>
</protein>
<dbReference type="STRING" id="357750.A0A2S6CDZ0"/>
<dbReference type="PANTHER" id="PTHR43180">
    <property type="entry name" value="3-OXOACYL-(ACYL-CARRIER-PROTEIN) REDUCTASE (AFU_ORTHOLOGUE AFUA_6G11210)"/>
    <property type="match status" value="1"/>
</dbReference>
<accession>A0A2S6CDZ0</accession>
<dbReference type="AlphaFoldDB" id="A0A2S6CDZ0"/>
<dbReference type="GO" id="GO:0016491">
    <property type="term" value="F:oxidoreductase activity"/>
    <property type="evidence" value="ECO:0007669"/>
    <property type="project" value="UniProtKB-KW"/>
</dbReference>
<dbReference type="NCBIfam" id="NF005559">
    <property type="entry name" value="PRK07231.1"/>
    <property type="match status" value="1"/>
</dbReference>
<dbReference type="Gene3D" id="3.40.50.720">
    <property type="entry name" value="NAD(P)-binding Rossmann-like Domain"/>
    <property type="match status" value="1"/>
</dbReference>
<comment type="caution">
    <text evidence="7">The sequence shown here is derived from an EMBL/GenBank/DDBJ whole genome shotgun (WGS) entry which is preliminary data.</text>
</comment>
<dbReference type="PROSITE" id="PS00061">
    <property type="entry name" value="ADH_SHORT"/>
    <property type="match status" value="1"/>
</dbReference>
<dbReference type="InterPro" id="IPR002347">
    <property type="entry name" value="SDR_fam"/>
</dbReference>
<dbReference type="PRINTS" id="PR00080">
    <property type="entry name" value="SDRFAMILY"/>
</dbReference>
<dbReference type="PANTHER" id="PTHR43180:SF28">
    <property type="entry name" value="NAD(P)-BINDING ROSSMANN-FOLD SUPERFAMILY PROTEIN"/>
    <property type="match status" value="1"/>
</dbReference>
<dbReference type="FunFam" id="3.40.50.720:FF:000084">
    <property type="entry name" value="Short-chain dehydrogenase reductase"/>
    <property type="match status" value="1"/>
</dbReference>
<evidence type="ECO:0000256" key="1">
    <source>
        <dbReference type="ARBA" id="ARBA00006484"/>
    </source>
</evidence>
<dbReference type="OrthoDB" id="417891at2759"/>
<evidence type="ECO:0000256" key="3">
    <source>
        <dbReference type="ARBA" id="ARBA00023002"/>
    </source>
</evidence>
<organism evidence="7 8">
    <name type="scientific">Cercospora berteroae</name>
    <dbReference type="NCBI Taxonomy" id="357750"/>
    <lineage>
        <taxon>Eukaryota</taxon>
        <taxon>Fungi</taxon>
        <taxon>Dikarya</taxon>
        <taxon>Ascomycota</taxon>
        <taxon>Pezizomycotina</taxon>
        <taxon>Dothideomycetes</taxon>
        <taxon>Dothideomycetidae</taxon>
        <taxon>Mycosphaerellales</taxon>
        <taxon>Mycosphaerellaceae</taxon>
        <taxon>Cercospora</taxon>
    </lineage>
</organism>
<comment type="similarity">
    <text evidence="1">Belongs to the short-chain dehydrogenases/reductases (SDR) family.</text>
</comment>
<evidence type="ECO:0000256" key="6">
    <source>
        <dbReference type="SAM" id="MobiDB-lite"/>
    </source>
</evidence>
<dbReference type="Proteomes" id="UP000237631">
    <property type="component" value="Unassembled WGS sequence"/>
</dbReference>
<name>A0A2S6CDZ0_9PEZI</name>
<keyword evidence="4" id="KW-0520">NAD</keyword>
<keyword evidence="5" id="KW-0443">Lipid metabolism</keyword>
<evidence type="ECO:0000256" key="5">
    <source>
        <dbReference type="ARBA" id="ARBA00023098"/>
    </source>
</evidence>
<dbReference type="PRINTS" id="PR00081">
    <property type="entry name" value="GDHRDH"/>
</dbReference>
<dbReference type="CDD" id="cd05233">
    <property type="entry name" value="SDR_c"/>
    <property type="match status" value="1"/>
</dbReference>
<feature type="region of interest" description="Disordered" evidence="6">
    <location>
        <begin position="45"/>
        <end position="64"/>
    </location>
</feature>
<evidence type="ECO:0000313" key="7">
    <source>
        <dbReference type="EMBL" id="PPJ57950.1"/>
    </source>
</evidence>
<dbReference type="Pfam" id="PF13561">
    <property type="entry name" value="adh_short_C2"/>
    <property type="match status" value="1"/>
</dbReference>
<dbReference type="GO" id="GO:0006629">
    <property type="term" value="P:lipid metabolic process"/>
    <property type="evidence" value="ECO:0007669"/>
    <property type="project" value="UniProtKB-KW"/>
</dbReference>
<evidence type="ECO:0000313" key="8">
    <source>
        <dbReference type="Proteomes" id="UP000237631"/>
    </source>
</evidence>
<keyword evidence="3" id="KW-0560">Oxidoreductase</keyword>
<proteinExistence type="inferred from homology"/>
<evidence type="ECO:0000256" key="2">
    <source>
        <dbReference type="ARBA" id="ARBA00022857"/>
    </source>
</evidence>
<dbReference type="InterPro" id="IPR036291">
    <property type="entry name" value="NAD(P)-bd_dom_sf"/>
</dbReference>